<keyword evidence="5" id="KW-0274">FAD</keyword>
<organism evidence="8 9">
    <name type="scientific">Strigamia maritima</name>
    <name type="common">European centipede</name>
    <name type="synonym">Geophilus maritimus</name>
    <dbReference type="NCBI Taxonomy" id="126957"/>
    <lineage>
        <taxon>Eukaryota</taxon>
        <taxon>Metazoa</taxon>
        <taxon>Ecdysozoa</taxon>
        <taxon>Arthropoda</taxon>
        <taxon>Myriapoda</taxon>
        <taxon>Chilopoda</taxon>
        <taxon>Pleurostigmophora</taxon>
        <taxon>Geophilomorpha</taxon>
        <taxon>Linotaeniidae</taxon>
        <taxon>Strigamia</taxon>
    </lineage>
</organism>
<feature type="region of interest" description="Disordered" evidence="6">
    <location>
        <begin position="53"/>
        <end position="73"/>
    </location>
</feature>
<feature type="domain" description="Proline dehydrogenase" evidence="7">
    <location>
        <begin position="152"/>
        <end position="585"/>
    </location>
</feature>
<keyword evidence="9" id="KW-1185">Reference proteome</keyword>
<evidence type="ECO:0000256" key="4">
    <source>
        <dbReference type="ARBA" id="ARBA00023062"/>
    </source>
</evidence>
<name>T1J6H6_STRMM</name>
<evidence type="ECO:0000256" key="5">
    <source>
        <dbReference type="RuleBase" id="RU364054"/>
    </source>
</evidence>
<dbReference type="STRING" id="126957.T1J6H6"/>
<comment type="function">
    <text evidence="5">Converts proline to delta-1-pyrroline-5-carboxylate.</text>
</comment>
<evidence type="ECO:0000259" key="7">
    <source>
        <dbReference type="Pfam" id="PF01619"/>
    </source>
</evidence>
<dbReference type="EC" id="1.5.5.2" evidence="5"/>
<dbReference type="PhylomeDB" id="T1J6H6"/>
<evidence type="ECO:0000256" key="2">
    <source>
        <dbReference type="ARBA" id="ARBA00005869"/>
    </source>
</evidence>
<dbReference type="InterPro" id="IPR002872">
    <property type="entry name" value="Proline_DH_dom"/>
</dbReference>
<evidence type="ECO:0000313" key="8">
    <source>
        <dbReference type="EnsemblMetazoa" id="SMAR009246-PA"/>
    </source>
</evidence>
<protein>
    <recommendedName>
        <fullName evidence="5">Proline dehydrogenase</fullName>
        <ecNumber evidence="5">1.5.5.2</ecNumber>
    </recommendedName>
</protein>
<dbReference type="Gene3D" id="3.20.20.220">
    <property type="match status" value="2"/>
</dbReference>
<dbReference type="FunFam" id="3.20.20.220:FF:000012">
    <property type="entry name" value="Proline dehydrogenase"/>
    <property type="match status" value="1"/>
</dbReference>
<dbReference type="InterPro" id="IPR029041">
    <property type="entry name" value="FAD-linked_oxidoreductase-like"/>
</dbReference>
<dbReference type="eggNOG" id="KOG0186">
    <property type="taxonomic scope" value="Eukaryota"/>
</dbReference>
<dbReference type="GO" id="GO:0004657">
    <property type="term" value="F:proline dehydrogenase activity"/>
    <property type="evidence" value="ECO:0007669"/>
    <property type="project" value="UniProtKB-EC"/>
</dbReference>
<dbReference type="GO" id="GO:0010133">
    <property type="term" value="P:L-proline catabolic process to L-glutamate"/>
    <property type="evidence" value="ECO:0007669"/>
    <property type="project" value="TreeGrafter"/>
</dbReference>
<dbReference type="EnsemblMetazoa" id="SMAR009246-RA">
    <property type="protein sequence ID" value="SMAR009246-PA"/>
    <property type="gene ID" value="SMAR009246"/>
</dbReference>
<evidence type="ECO:0000256" key="6">
    <source>
        <dbReference type="SAM" id="MobiDB-lite"/>
    </source>
</evidence>
<dbReference type="PANTHER" id="PTHR13914">
    <property type="entry name" value="PROLINE OXIDASE"/>
    <property type="match status" value="1"/>
</dbReference>
<keyword evidence="4 5" id="KW-0642">Proline metabolism</keyword>
<accession>T1J6H6</accession>
<dbReference type="GO" id="GO:0071949">
    <property type="term" value="F:FAD binding"/>
    <property type="evidence" value="ECO:0007669"/>
    <property type="project" value="TreeGrafter"/>
</dbReference>
<feature type="compositionally biased region" description="Polar residues" evidence="6">
    <location>
        <begin position="57"/>
        <end position="69"/>
    </location>
</feature>
<dbReference type="Proteomes" id="UP000014500">
    <property type="component" value="Unassembled WGS sequence"/>
</dbReference>
<evidence type="ECO:0000256" key="3">
    <source>
        <dbReference type="ARBA" id="ARBA00023002"/>
    </source>
</evidence>
<dbReference type="SUPFAM" id="SSF51730">
    <property type="entry name" value="FAD-linked oxidoreductase"/>
    <property type="match status" value="1"/>
</dbReference>
<sequence>MASLKCASYALQTSKFLIPRSCQSYRFTALTTTFRHKSNTSTYIGLDSLNDAKRQSRGANDGQSPSEPSSFDPLDISFENAERAYKSKSTWEIARALIVFSLCSNDYLVKNNMKIMKWTRKVLGKRLFEMVMRATVYGQFVAGEDQNTISPTLERLRQFGVKSILDYSVEEDLSSEQAEKVELEAYTAPTVDLKQYQPTRLFADRRRLVTSARTYFYMNEAQCEKNMEIFLKCIESVSGITNATGFTAIKLTALGRPQLLLQLSATIARSRKYFEEVTGLTGNIILQDIGPDVFMKRFHEKHISTDSKDIKSWLNQMTYDQKGLIHLFSWSGLIDSNILLTDLFRVPNLNTGRMENIISSLTEEEEEMFRNMMRRLRTIAQVATERDVRVMVDAEQSYFQPAISRITVELMRKYNKEKAIIFNTYQCYLKKALQNVLLDVEQASRQGFYFGAKLVRGAYMDQERERARVIGYGDPINPTYESTNDMYNRTLLECLQKIKQSGDKSISVMVATHNEDTIRFAVTKMKELGIGPRDRVVCFGQLYGMCDQVSFPLGQSGYSVYKYVPYGPVSEVLPYLSRRAQENQGFFTKVAKERRLLKSELKRRILSGQIFYKPVGYYTPV</sequence>
<proteinExistence type="inferred from homology"/>
<dbReference type="EMBL" id="JH431878">
    <property type="status" value="NOT_ANNOTATED_CDS"/>
    <property type="molecule type" value="Genomic_DNA"/>
</dbReference>
<keyword evidence="3 5" id="KW-0560">Oxidoreductase</keyword>
<evidence type="ECO:0000256" key="1">
    <source>
        <dbReference type="ARBA" id="ARBA00004739"/>
    </source>
</evidence>
<keyword evidence="5" id="KW-0285">Flavoprotein</keyword>
<dbReference type="HOGENOM" id="CLU_018202_3_1_1"/>
<dbReference type="Pfam" id="PF01619">
    <property type="entry name" value="Pro_dh"/>
    <property type="match status" value="1"/>
</dbReference>
<dbReference type="InterPro" id="IPR015659">
    <property type="entry name" value="Proline_oxidase"/>
</dbReference>
<comment type="cofactor">
    <cofactor evidence="5">
        <name>FAD</name>
        <dbReference type="ChEBI" id="CHEBI:57692"/>
    </cofactor>
</comment>
<dbReference type="AlphaFoldDB" id="T1J6H6"/>
<dbReference type="PANTHER" id="PTHR13914:SF0">
    <property type="entry name" value="PROLINE DEHYDROGENASE 1, MITOCHONDRIAL"/>
    <property type="match status" value="1"/>
</dbReference>
<dbReference type="GO" id="GO:0005739">
    <property type="term" value="C:mitochondrion"/>
    <property type="evidence" value="ECO:0007669"/>
    <property type="project" value="TreeGrafter"/>
</dbReference>
<evidence type="ECO:0000313" key="9">
    <source>
        <dbReference type="Proteomes" id="UP000014500"/>
    </source>
</evidence>
<reference evidence="9" key="1">
    <citation type="submission" date="2011-05" db="EMBL/GenBank/DDBJ databases">
        <authorList>
            <person name="Richards S.R."/>
            <person name="Qu J."/>
            <person name="Jiang H."/>
            <person name="Jhangiani S.N."/>
            <person name="Agravi P."/>
            <person name="Goodspeed R."/>
            <person name="Gross S."/>
            <person name="Mandapat C."/>
            <person name="Jackson L."/>
            <person name="Mathew T."/>
            <person name="Pu L."/>
            <person name="Thornton R."/>
            <person name="Saada N."/>
            <person name="Wilczek-Boney K.B."/>
            <person name="Lee S."/>
            <person name="Kovar C."/>
            <person name="Wu Y."/>
            <person name="Scherer S.E."/>
            <person name="Worley K.C."/>
            <person name="Muzny D.M."/>
            <person name="Gibbs R."/>
        </authorList>
    </citation>
    <scope>NUCLEOTIDE SEQUENCE</scope>
    <source>
        <strain evidence="9">Brora</strain>
    </source>
</reference>
<reference evidence="8" key="2">
    <citation type="submission" date="2015-02" db="UniProtKB">
        <authorList>
            <consortium name="EnsemblMetazoa"/>
        </authorList>
    </citation>
    <scope>IDENTIFICATION</scope>
</reference>
<dbReference type="OMA" id="GPLKKYH"/>
<comment type="catalytic activity">
    <reaction evidence="5">
        <text>L-proline + a quinone = (S)-1-pyrroline-5-carboxylate + a quinol + H(+)</text>
        <dbReference type="Rhea" id="RHEA:23784"/>
        <dbReference type="ChEBI" id="CHEBI:15378"/>
        <dbReference type="ChEBI" id="CHEBI:17388"/>
        <dbReference type="ChEBI" id="CHEBI:24646"/>
        <dbReference type="ChEBI" id="CHEBI:60039"/>
        <dbReference type="ChEBI" id="CHEBI:132124"/>
        <dbReference type="EC" id="1.5.5.2"/>
    </reaction>
</comment>
<comment type="pathway">
    <text evidence="1">Amino-acid degradation; L-proline degradation into L-glutamate; L-glutamate from L-proline: step 1/2.</text>
</comment>
<comment type="similarity">
    <text evidence="2 5">Belongs to the proline oxidase family.</text>
</comment>